<evidence type="ECO:0000313" key="2">
    <source>
        <dbReference type="Proteomes" id="UP000186698"/>
    </source>
</evidence>
<dbReference type="GO" id="GO:0031012">
    <property type="term" value="C:extracellular matrix"/>
    <property type="evidence" value="ECO:0007669"/>
    <property type="project" value="TreeGrafter"/>
</dbReference>
<dbReference type="PANTHER" id="PTHR11576:SF3">
    <property type="entry name" value="SI:CH211-14A17.6-RELATED"/>
    <property type="match status" value="1"/>
</dbReference>
<dbReference type="GeneID" id="108715337"/>
<dbReference type="KEGG" id="xla:108715337"/>
<reference evidence="3" key="1">
    <citation type="submission" date="2025-08" db="UniProtKB">
        <authorList>
            <consortium name="RefSeq"/>
        </authorList>
    </citation>
    <scope>IDENTIFICATION</scope>
    <source>
        <strain evidence="3">J_2021</strain>
        <tissue evidence="3">Erythrocytes</tissue>
    </source>
</reference>
<dbReference type="SMART" id="SM00241">
    <property type="entry name" value="ZP"/>
    <property type="match status" value="1"/>
</dbReference>
<dbReference type="GO" id="GO:0035803">
    <property type="term" value="P:egg coat formation"/>
    <property type="evidence" value="ECO:0007669"/>
    <property type="project" value="TreeGrafter"/>
</dbReference>
<name>A0A1L8HZT4_XENLA</name>
<sequence length="406" mass="44947">MAAYWGVLLAYLSWVRFGAPQRAPANSFYYQCNSTSVSLAVRIDPLGTGQLLDPSNVYLGQCHPSSTTVLRGYLVFEYNLRDCGFSRLTYGNTVTYSVDLVYVSSGISFQRFPQPFREQIICNFTRSLSPTPSNLMAESQLSGEGSLLFSGQFMKDDFSGPSDVKVFTLGASIFVELSVFPGLHLPLRIYVDECTVAPTDSLSSAKETYSLIQNHGCFVDGKEAASTYLARPAPSSIRLSFQALSFKDLDTDLFLHIQVVVWDPKDVSDPSRKACSYLIDSARWVLLDNPSDQSLCNCCDSICRPRSSRRRRHVNGDDMEEVGLVHKMVLGPFRVDNSVNGSHTMDRNLYRPTASKGFIIPPAVGALLLEVAVLLVMSVGVVIYSRTTKKNPEETDTKSLISEIKQ</sequence>
<organism evidence="2 3">
    <name type="scientific">Xenopus laevis</name>
    <name type="common">African clawed frog</name>
    <dbReference type="NCBI Taxonomy" id="8355"/>
    <lineage>
        <taxon>Eukaryota</taxon>
        <taxon>Metazoa</taxon>
        <taxon>Chordata</taxon>
        <taxon>Craniata</taxon>
        <taxon>Vertebrata</taxon>
        <taxon>Euteleostomi</taxon>
        <taxon>Amphibia</taxon>
        <taxon>Batrachia</taxon>
        <taxon>Anura</taxon>
        <taxon>Pipoidea</taxon>
        <taxon>Pipidae</taxon>
        <taxon>Xenopodinae</taxon>
        <taxon>Xenopus</taxon>
        <taxon>Xenopus</taxon>
    </lineage>
</organism>
<dbReference type="InterPro" id="IPR001507">
    <property type="entry name" value="ZP_dom"/>
</dbReference>
<proteinExistence type="predicted"/>
<dbReference type="PANTHER" id="PTHR11576">
    <property type="entry name" value="ZONA PELLUCIDA SPERM-BINDING PROTEIN 3"/>
    <property type="match status" value="1"/>
</dbReference>
<dbReference type="PaxDb" id="8355-A0A1L8HZT4"/>
<dbReference type="InterPro" id="IPR055355">
    <property type="entry name" value="ZP-C"/>
</dbReference>
<dbReference type="RefSeq" id="XP_018115902.1">
    <property type="nucleotide sequence ID" value="XM_018260413.2"/>
</dbReference>
<dbReference type="AlphaFoldDB" id="A0A1L8HZT4"/>
<dbReference type="Proteomes" id="UP000186698">
    <property type="component" value="Chromosome 1L"/>
</dbReference>
<gene>
    <name evidence="3" type="primary">LOC108715337</name>
</gene>
<dbReference type="FunFam" id="2.60.40.4100:FF:000002">
    <property type="entry name" value="Zona pellucida sperm-binding protein 3"/>
    <property type="match status" value="1"/>
</dbReference>
<dbReference type="STRING" id="8355.A0A1L8HZT4"/>
<dbReference type="GO" id="GO:0007339">
    <property type="term" value="P:binding of sperm to zona pellucida"/>
    <property type="evidence" value="ECO:0007669"/>
    <property type="project" value="TreeGrafter"/>
</dbReference>
<dbReference type="InterPro" id="IPR042235">
    <property type="entry name" value="ZP-C_dom"/>
</dbReference>
<dbReference type="Pfam" id="PF00100">
    <property type="entry name" value="Zona_pellucida"/>
    <property type="match status" value="1"/>
</dbReference>
<dbReference type="GO" id="GO:0032190">
    <property type="term" value="F:acrosin binding"/>
    <property type="evidence" value="ECO:0007669"/>
    <property type="project" value="TreeGrafter"/>
</dbReference>
<evidence type="ECO:0000256" key="1">
    <source>
        <dbReference type="ARBA" id="ARBA00023157"/>
    </source>
</evidence>
<dbReference type="PROSITE" id="PS51034">
    <property type="entry name" value="ZP_2"/>
    <property type="match status" value="1"/>
</dbReference>
<dbReference type="CTD" id="108715337"/>
<dbReference type="GO" id="GO:2000344">
    <property type="term" value="P:positive regulation of acrosome reaction"/>
    <property type="evidence" value="ECO:0007669"/>
    <property type="project" value="TreeGrafter"/>
</dbReference>
<evidence type="ECO:0000313" key="3">
    <source>
        <dbReference type="RefSeq" id="XP_018115902.1"/>
    </source>
</evidence>
<dbReference type="Gene3D" id="2.60.40.3210">
    <property type="entry name" value="Zona pellucida, ZP-N domain"/>
    <property type="match status" value="1"/>
</dbReference>
<keyword evidence="1" id="KW-1015">Disulfide bond</keyword>
<dbReference type="InterPro" id="IPR055356">
    <property type="entry name" value="ZP-N"/>
</dbReference>
<dbReference type="Bgee" id="108715337">
    <property type="expression patterns" value="Expressed in ovary and 13 other cell types or tissues"/>
</dbReference>
<keyword evidence="2" id="KW-1185">Reference proteome</keyword>
<dbReference type="Gene3D" id="2.60.40.4100">
    <property type="entry name" value="Zona pellucida, ZP-C domain"/>
    <property type="match status" value="1"/>
</dbReference>
<dbReference type="OMA" id="QECRFAR"/>
<protein>
    <submittedName>
        <fullName evidence="3">Zona pellucida sperm-binding protein 3</fullName>
    </submittedName>
</protein>
<accession>A0A1L8HZT4</accession>
<dbReference type="Pfam" id="PF23344">
    <property type="entry name" value="ZP-N"/>
    <property type="match status" value="1"/>
</dbReference>
<dbReference type="OrthoDB" id="9928644at2759"/>